<accession>A0A4Y7LI39</accession>
<proteinExistence type="predicted"/>
<dbReference type="AlphaFoldDB" id="A0A4Y7LI39"/>
<gene>
    <name evidence="1" type="ORF">C5167_047097</name>
</gene>
<dbReference type="EMBL" id="CM010725">
    <property type="protein sequence ID" value="RZC84310.1"/>
    <property type="molecule type" value="Genomic_DNA"/>
</dbReference>
<dbReference type="Proteomes" id="UP000316621">
    <property type="component" value="Chromosome 11"/>
</dbReference>
<reference evidence="1 2" key="1">
    <citation type="journal article" date="2018" name="Science">
        <title>The opium poppy genome and morphinan production.</title>
        <authorList>
            <person name="Guo L."/>
            <person name="Winzer T."/>
            <person name="Yang X."/>
            <person name="Li Y."/>
            <person name="Ning Z."/>
            <person name="He Z."/>
            <person name="Teodor R."/>
            <person name="Lu Y."/>
            <person name="Bowser T.A."/>
            <person name="Graham I.A."/>
            <person name="Ye K."/>
        </authorList>
    </citation>
    <scope>NUCLEOTIDE SEQUENCE [LARGE SCALE GENOMIC DNA]</scope>
    <source>
        <strain evidence="2">cv. HN1</strain>
        <tissue evidence="1">Leaves</tissue>
    </source>
</reference>
<dbReference type="PANTHER" id="PTHR10775">
    <property type="entry name" value="OS08G0208400 PROTEIN"/>
    <property type="match status" value="1"/>
</dbReference>
<sequence length="318" mass="36146">MSSMVDKGWMNCSRNSAQYGIQSTYTTWRFHGENLEVEAQSLEDNTNNANLAENVENVGDVVVDPAIGVRDDLGDVVEDVDAAIGVDDNFGIDSGIHNDVGSRKRKKKNSVYERAKEPLYPSCPKGVTALYASIKLNHIKTQYGFYDNGMTSILELMKELLPKENMLPSKYPEVKNMIQELGMDYITYDAYVNDCIFHWKDCALLVQCHVCQESRYKKVFNDERKITTIAQKTIQEAQGKQPSLESLKRKRKADREAEIEGDCSAVSVRLLTTKDDDRFRNQKKLMSCAIWVPVLHLPCEFPIPFVVLLHDADYSQQQ</sequence>
<evidence type="ECO:0000313" key="1">
    <source>
        <dbReference type="EMBL" id="RZC84310.1"/>
    </source>
</evidence>
<dbReference type="PANTHER" id="PTHR10775:SF158">
    <property type="entry name" value="TNP2-LIKE TRANSPOSON PROTEIN"/>
    <property type="match status" value="1"/>
</dbReference>
<protein>
    <submittedName>
        <fullName evidence="1">Uncharacterized protein</fullName>
    </submittedName>
</protein>
<keyword evidence="2" id="KW-1185">Reference proteome</keyword>
<dbReference type="Gramene" id="RZC84310">
    <property type="protein sequence ID" value="RZC84310"/>
    <property type="gene ID" value="C5167_047097"/>
</dbReference>
<organism evidence="1 2">
    <name type="scientific">Papaver somniferum</name>
    <name type="common">Opium poppy</name>
    <dbReference type="NCBI Taxonomy" id="3469"/>
    <lineage>
        <taxon>Eukaryota</taxon>
        <taxon>Viridiplantae</taxon>
        <taxon>Streptophyta</taxon>
        <taxon>Embryophyta</taxon>
        <taxon>Tracheophyta</taxon>
        <taxon>Spermatophyta</taxon>
        <taxon>Magnoliopsida</taxon>
        <taxon>Ranunculales</taxon>
        <taxon>Papaveraceae</taxon>
        <taxon>Papaveroideae</taxon>
        <taxon>Papaver</taxon>
    </lineage>
</organism>
<name>A0A4Y7LI39_PAPSO</name>
<evidence type="ECO:0000313" key="2">
    <source>
        <dbReference type="Proteomes" id="UP000316621"/>
    </source>
</evidence>